<protein>
    <submittedName>
        <fullName evidence="1">Uncharacterized protein</fullName>
    </submittedName>
</protein>
<evidence type="ECO:0000313" key="1">
    <source>
        <dbReference type="EMBL" id="TGO17948.1"/>
    </source>
</evidence>
<organism evidence="1 2">
    <name type="scientific">Botrytis tulipae</name>
    <dbReference type="NCBI Taxonomy" id="87230"/>
    <lineage>
        <taxon>Eukaryota</taxon>
        <taxon>Fungi</taxon>
        <taxon>Dikarya</taxon>
        <taxon>Ascomycota</taxon>
        <taxon>Pezizomycotina</taxon>
        <taxon>Leotiomycetes</taxon>
        <taxon>Helotiales</taxon>
        <taxon>Sclerotiniaceae</taxon>
        <taxon>Botrytis</taxon>
    </lineage>
</organism>
<proteinExistence type="predicted"/>
<gene>
    <name evidence="1" type="ORF">BTUL_0013g00210</name>
</gene>
<reference evidence="1 2" key="1">
    <citation type="submission" date="2017-12" db="EMBL/GenBank/DDBJ databases">
        <title>Comparative genomics of Botrytis spp.</title>
        <authorList>
            <person name="Valero-Jimenez C.A."/>
            <person name="Tapia P."/>
            <person name="Veloso J."/>
            <person name="Silva-Moreno E."/>
            <person name="Staats M."/>
            <person name="Valdes J.H."/>
            <person name="Van Kan J.A.L."/>
        </authorList>
    </citation>
    <scope>NUCLEOTIDE SEQUENCE [LARGE SCALE GENOMIC DNA]</scope>
    <source>
        <strain evidence="1 2">Bt9001</strain>
    </source>
</reference>
<name>A0A4Z1F3A2_9HELO</name>
<dbReference type="EMBL" id="PQXH01000013">
    <property type="protein sequence ID" value="TGO17948.1"/>
    <property type="molecule type" value="Genomic_DNA"/>
</dbReference>
<dbReference type="Proteomes" id="UP000297777">
    <property type="component" value="Unassembled WGS sequence"/>
</dbReference>
<sequence>MSVPIPLFEYVGFPPAATFQWQGQHDFNIVLLLVDNVTCKVPTRFARESNASRKALLLTVSSHRPVELLRVQYKLPTAEKRKPEFSVRKYSDPKVGQ</sequence>
<dbReference type="OrthoDB" id="10422277at2759"/>
<accession>A0A4Z1F3A2</accession>
<dbReference type="AlphaFoldDB" id="A0A4Z1F3A2"/>
<comment type="caution">
    <text evidence="1">The sequence shown here is derived from an EMBL/GenBank/DDBJ whole genome shotgun (WGS) entry which is preliminary data.</text>
</comment>
<evidence type="ECO:0000313" key="2">
    <source>
        <dbReference type="Proteomes" id="UP000297777"/>
    </source>
</evidence>
<keyword evidence="2" id="KW-1185">Reference proteome</keyword>